<comment type="similarity">
    <text evidence="2 6">Belongs to the FKBP-type PPIase family.</text>
</comment>
<evidence type="ECO:0000256" key="1">
    <source>
        <dbReference type="ARBA" id="ARBA00000971"/>
    </source>
</evidence>
<dbReference type="EC" id="5.2.1.8" evidence="6"/>
<gene>
    <name evidence="9" type="primary">fbp</name>
    <name evidence="10" type="ORF">EYF70_28230</name>
    <name evidence="9" type="ORF">GCM10007387_04720</name>
</gene>
<dbReference type="GO" id="GO:0003755">
    <property type="term" value="F:peptidyl-prolyl cis-trans isomerase activity"/>
    <property type="evidence" value="ECO:0007669"/>
    <property type="project" value="UniProtKB-UniRule"/>
</dbReference>
<evidence type="ECO:0000256" key="5">
    <source>
        <dbReference type="PROSITE-ProRule" id="PRU00277"/>
    </source>
</evidence>
<dbReference type="Pfam" id="PF00254">
    <property type="entry name" value="FKBP_C"/>
    <property type="match status" value="1"/>
</dbReference>
<dbReference type="PROSITE" id="PS51257">
    <property type="entry name" value="PROKAR_LIPOPROTEIN"/>
    <property type="match status" value="1"/>
</dbReference>
<dbReference type="RefSeq" id="WP_131148334.1">
    <property type="nucleotide sequence ID" value="NZ_BMWV01000001.1"/>
</dbReference>
<keyword evidence="4 5" id="KW-0413">Isomerase</keyword>
<dbReference type="EMBL" id="CP036401">
    <property type="protein sequence ID" value="QBI04270.1"/>
    <property type="molecule type" value="Genomic_DNA"/>
</dbReference>
<evidence type="ECO:0000313" key="11">
    <source>
        <dbReference type="Proteomes" id="UP000292307"/>
    </source>
</evidence>
<keyword evidence="3 5" id="KW-0697">Rotamase</keyword>
<evidence type="ECO:0000256" key="7">
    <source>
        <dbReference type="SAM" id="SignalP"/>
    </source>
</evidence>
<dbReference type="PROSITE" id="PS50059">
    <property type="entry name" value="FKBP_PPIASE"/>
    <property type="match status" value="1"/>
</dbReference>
<dbReference type="SUPFAM" id="SSF54534">
    <property type="entry name" value="FKBP-like"/>
    <property type="match status" value="1"/>
</dbReference>
<evidence type="ECO:0000313" key="10">
    <source>
        <dbReference type="EMBL" id="QBI04270.1"/>
    </source>
</evidence>
<protein>
    <recommendedName>
        <fullName evidence="6">Peptidyl-prolyl cis-trans isomerase</fullName>
        <ecNumber evidence="6">5.2.1.8</ecNumber>
    </recommendedName>
</protein>
<dbReference type="InterPro" id="IPR001179">
    <property type="entry name" value="PPIase_FKBP_dom"/>
</dbReference>
<dbReference type="EMBL" id="BMWV01000001">
    <property type="protein sequence ID" value="GGY25936.1"/>
    <property type="molecule type" value="Genomic_DNA"/>
</dbReference>
<dbReference type="Gene3D" id="3.10.50.40">
    <property type="match status" value="1"/>
</dbReference>
<accession>A0A411X5F8</accession>
<evidence type="ECO:0000259" key="8">
    <source>
        <dbReference type="PROSITE" id="PS50059"/>
    </source>
</evidence>
<evidence type="ECO:0000256" key="3">
    <source>
        <dbReference type="ARBA" id="ARBA00023110"/>
    </source>
</evidence>
<feature type="domain" description="PPIase FKBP-type" evidence="8">
    <location>
        <begin position="52"/>
        <end position="145"/>
    </location>
</feature>
<reference evidence="9" key="1">
    <citation type="journal article" date="2014" name="Int. J. Syst. Evol. Microbiol.">
        <title>Complete genome sequence of Corynebacterium casei LMG S-19264T (=DSM 44701T), isolated from a smear-ripened cheese.</title>
        <authorList>
            <consortium name="US DOE Joint Genome Institute (JGI-PGF)"/>
            <person name="Walter F."/>
            <person name="Albersmeier A."/>
            <person name="Kalinowski J."/>
            <person name="Ruckert C."/>
        </authorList>
    </citation>
    <scope>NUCLEOTIDE SEQUENCE</scope>
    <source>
        <strain evidence="9">KCTC 12343</strain>
    </source>
</reference>
<evidence type="ECO:0000256" key="4">
    <source>
        <dbReference type="ARBA" id="ARBA00023235"/>
    </source>
</evidence>
<dbReference type="PANTHER" id="PTHR43811">
    <property type="entry name" value="FKBP-TYPE PEPTIDYL-PROLYL CIS-TRANS ISOMERASE FKPA"/>
    <property type="match status" value="1"/>
</dbReference>
<proteinExistence type="inferred from homology"/>
<keyword evidence="7" id="KW-0732">Signal</keyword>
<dbReference type="OrthoDB" id="280278at2"/>
<reference evidence="10 11" key="2">
    <citation type="submission" date="2019-02" db="EMBL/GenBank/DDBJ databases">
        <title>Draft Genome Sequences of Six Type Strains of the Genus Massilia.</title>
        <authorList>
            <person name="Miess H."/>
            <person name="Frediansyhah A."/>
            <person name="Gross H."/>
        </authorList>
    </citation>
    <scope>NUCLEOTIDE SEQUENCE [LARGE SCALE GENOMIC DNA]</scope>
    <source>
        <strain evidence="10 11">DSM 17472</strain>
    </source>
</reference>
<dbReference type="Proteomes" id="UP000292307">
    <property type="component" value="Chromosome"/>
</dbReference>
<dbReference type="Proteomes" id="UP000628442">
    <property type="component" value="Unassembled WGS sequence"/>
</dbReference>
<dbReference type="PANTHER" id="PTHR43811:SF19">
    <property type="entry name" value="39 KDA FK506-BINDING NUCLEAR PROTEIN"/>
    <property type="match status" value="1"/>
</dbReference>
<reference evidence="9" key="3">
    <citation type="submission" date="2022-12" db="EMBL/GenBank/DDBJ databases">
        <authorList>
            <person name="Sun Q."/>
            <person name="Kim S."/>
        </authorList>
    </citation>
    <scope>NUCLEOTIDE SEQUENCE</scope>
    <source>
        <strain evidence="9">KCTC 12343</strain>
    </source>
</reference>
<feature type="signal peptide" evidence="7">
    <location>
        <begin position="1"/>
        <end position="21"/>
    </location>
</feature>
<evidence type="ECO:0000256" key="6">
    <source>
        <dbReference type="RuleBase" id="RU003915"/>
    </source>
</evidence>
<feature type="chain" id="PRO_5044602009" description="Peptidyl-prolyl cis-trans isomerase" evidence="7">
    <location>
        <begin position="22"/>
        <end position="146"/>
    </location>
</feature>
<organism evidence="9 12">
    <name type="scientific">Pseudoduganella albidiflava</name>
    <dbReference type="NCBI Taxonomy" id="321983"/>
    <lineage>
        <taxon>Bacteria</taxon>
        <taxon>Pseudomonadati</taxon>
        <taxon>Pseudomonadota</taxon>
        <taxon>Betaproteobacteria</taxon>
        <taxon>Burkholderiales</taxon>
        <taxon>Oxalobacteraceae</taxon>
        <taxon>Telluria group</taxon>
        <taxon>Pseudoduganella</taxon>
    </lineage>
</organism>
<sequence length="146" mass="15216">MKSIFQILATLACALSLTACGGSDDAPVTTPAAPTVTKVDLAVGTGIEAIAGDTLTVAYTGWLYDETKTENKGAQFDQAVATTPFTFQLGKGIVIPGWDQGVVGMRVGGKRRLIIPAALGYGSVAKPNIPANSTLMFEIEVLTIKR</sequence>
<name>A0A411X5F8_9BURK</name>
<keyword evidence="11" id="KW-1185">Reference proteome</keyword>
<dbReference type="InterPro" id="IPR046357">
    <property type="entry name" value="PPIase_dom_sf"/>
</dbReference>
<dbReference type="AlphaFoldDB" id="A0A411X5F8"/>
<comment type="catalytic activity">
    <reaction evidence="1 5 6">
        <text>[protein]-peptidylproline (omega=180) = [protein]-peptidylproline (omega=0)</text>
        <dbReference type="Rhea" id="RHEA:16237"/>
        <dbReference type="Rhea" id="RHEA-COMP:10747"/>
        <dbReference type="Rhea" id="RHEA-COMP:10748"/>
        <dbReference type="ChEBI" id="CHEBI:83833"/>
        <dbReference type="ChEBI" id="CHEBI:83834"/>
        <dbReference type="EC" id="5.2.1.8"/>
    </reaction>
</comment>
<evidence type="ECO:0000256" key="2">
    <source>
        <dbReference type="ARBA" id="ARBA00006577"/>
    </source>
</evidence>
<evidence type="ECO:0000313" key="12">
    <source>
        <dbReference type="Proteomes" id="UP000628442"/>
    </source>
</evidence>
<evidence type="ECO:0000313" key="9">
    <source>
        <dbReference type="EMBL" id="GGY25936.1"/>
    </source>
</evidence>